<dbReference type="AlphaFoldDB" id="A0A223CWN2"/>
<evidence type="ECO:0000313" key="2">
    <source>
        <dbReference type="Proteomes" id="UP000214688"/>
    </source>
</evidence>
<organism evidence="1 2">
    <name type="scientific">Tumebacillus algifaecis</name>
    <dbReference type="NCBI Taxonomy" id="1214604"/>
    <lineage>
        <taxon>Bacteria</taxon>
        <taxon>Bacillati</taxon>
        <taxon>Bacillota</taxon>
        <taxon>Bacilli</taxon>
        <taxon>Bacillales</taxon>
        <taxon>Alicyclobacillaceae</taxon>
        <taxon>Tumebacillus</taxon>
    </lineage>
</organism>
<dbReference type="EMBL" id="CP022657">
    <property type="protein sequence ID" value="ASS73720.1"/>
    <property type="molecule type" value="Genomic_DNA"/>
</dbReference>
<proteinExistence type="predicted"/>
<dbReference type="OrthoDB" id="9828673at2"/>
<evidence type="ECO:0000313" key="1">
    <source>
        <dbReference type="EMBL" id="ASS73720.1"/>
    </source>
</evidence>
<gene>
    <name evidence="1" type="ORF">CIG75_01150</name>
</gene>
<protein>
    <submittedName>
        <fullName evidence="1">Uncharacterized protein</fullName>
    </submittedName>
</protein>
<keyword evidence="2" id="KW-1185">Reference proteome</keyword>
<dbReference type="KEGG" id="tab:CIG75_01150"/>
<reference evidence="1 2" key="1">
    <citation type="journal article" date="2015" name="Int. J. Syst. Evol. Microbiol.">
        <title>Tumebacillus algifaecis sp. nov., isolated from decomposing algal scum.</title>
        <authorList>
            <person name="Wu Y.F."/>
            <person name="Zhang B."/>
            <person name="Xing P."/>
            <person name="Wu Q.L."/>
            <person name="Liu S.J."/>
        </authorList>
    </citation>
    <scope>NUCLEOTIDE SEQUENCE [LARGE SCALE GENOMIC DNA]</scope>
    <source>
        <strain evidence="1 2">THMBR28</strain>
    </source>
</reference>
<dbReference type="RefSeq" id="WP_094234980.1">
    <property type="nucleotide sequence ID" value="NZ_CP022657.1"/>
</dbReference>
<accession>A0A223CWN2</accession>
<dbReference type="Proteomes" id="UP000214688">
    <property type="component" value="Chromosome"/>
</dbReference>
<name>A0A223CWN2_9BACL</name>
<sequence>MRFEITVDESFLQDLFLINPTDDKQLNRINRLRRHILVGSKELGREWEKLEQSHVFQNNPTVRQVFREWLTNLVQSPRTYKSVKLPVSSKVQGEPSEKERTVLGTAYESKDKIVVGDYPDELRRANPDLKFVPKDDFSKEHSVSITLRDVQLALDGAGNLKKKWFAIFETPIELQVPENGDADVLARYLAYFYDNKLVIQDKYFVADDQNEANFVEYVLAKLPEHQNCEIELRVMVNEQLRRKGTEKKNKYEGLAGSKITVRCIQEGRENLHEGYIESGAFRMQVPYRLKVFGRDKKTEVCTIQIRRKE</sequence>